<name>A0A4P9YVR1_9FUNG</name>
<evidence type="ECO:0000313" key="2">
    <source>
        <dbReference type="Proteomes" id="UP000278143"/>
    </source>
</evidence>
<dbReference type="InterPro" id="IPR015943">
    <property type="entry name" value="WD40/YVTN_repeat-like_dom_sf"/>
</dbReference>
<reference evidence="2" key="1">
    <citation type="journal article" date="2018" name="Nat. Microbiol.">
        <title>Leveraging single-cell genomics to expand the fungal tree of life.</title>
        <authorList>
            <person name="Ahrendt S.R."/>
            <person name="Quandt C.A."/>
            <person name="Ciobanu D."/>
            <person name="Clum A."/>
            <person name="Salamov A."/>
            <person name="Andreopoulos B."/>
            <person name="Cheng J.F."/>
            <person name="Woyke T."/>
            <person name="Pelin A."/>
            <person name="Henrissat B."/>
            <person name="Reynolds N.K."/>
            <person name="Benny G.L."/>
            <person name="Smith M.E."/>
            <person name="James T.Y."/>
            <person name="Grigoriev I.V."/>
        </authorList>
    </citation>
    <scope>NUCLEOTIDE SEQUENCE [LARGE SCALE GENOMIC DNA]</scope>
    <source>
        <strain evidence="2">Benny S71-1</strain>
    </source>
</reference>
<dbReference type="AlphaFoldDB" id="A0A4P9YVR1"/>
<sequence length="132" mass="14451">MSDAETSSSVEQSKEEQFTNFYLRRLVRENHGRAITQLAVHPRYGNLVATVGASQASVYDNEHCGNHLDIVTNYEAPVDGSTGEAPMLTCCAWIHVHPESDDAWLAVGGQDGVVRLLSITRSAEFRRYGAAA</sequence>
<proteinExistence type="predicted"/>
<accession>A0A4P9YVR1</accession>
<evidence type="ECO:0000313" key="1">
    <source>
        <dbReference type="EMBL" id="RKP24097.1"/>
    </source>
</evidence>
<dbReference type="InterPro" id="IPR036322">
    <property type="entry name" value="WD40_repeat_dom_sf"/>
</dbReference>
<keyword evidence="2" id="KW-1185">Reference proteome</keyword>
<dbReference type="SUPFAM" id="SSF50978">
    <property type="entry name" value="WD40 repeat-like"/>
    <property type="match status" value="1"/>
</dbReference>
<gene>
    <name evidence="1" type="ORF">SYNPS1DRAFT_23808</name>
</gene>
<feature type="non-terminal residue" evidence="1">
    <location>
        <position position="132"/>
    </location>
</feature>
<organism evidence="1 2">
    <name type="scientific">Syncephalis pseudoplumigaleata</name>
    <dbReference type="NCBI Taxonomy" id="1712513"/>
    <lineage>
        <taxon>Eukaryota</taxon>
        <taxon>Fungi</taxon>
        <taxon>Fungi incertae sedis</taxon>
        <taxon>Zoopagomycota</taxon>
        <taxon>Zoopagomycotina</taxon>
        <taxon>Zoopagomycetes</taxon>
        <taxon>Zoopagales</taxon>
        <taxon>Piptocephalidaceae</taxon>
        <taxon>Syncephalis</taxon>
    </lineage>
</organism>
<dbReference type="Gene3D" id="2.130.10.10">
    <property type="entry name" value="YVTN repeat-like/Quinoprotein amine dehydrogenase"/>
    <property type="match status" value="1"/>
</dbReference>
<evidence type="ECO:0008006" key="3">
    <source>
        <dbReference type="Google" id="ProtNLM"/>
    </source>
</evidence>
<dbReference type="EMBL" id="KZ990451">
    <property type="protein sequence ID" value="RKP24097.1"/>
    <property type="molecule type" value="Genomic_DNA"/>
</dbReference>
<dbReference type="Proteomes" id="UP000278143">
    <property type="component" value="Unassembled WGS sequence"/>
</dbReference>
<dbReference type="OrthoDB" id="7318948at2759"/>
<protein>
    <recommendedName>
        <fullName evidence="3">WD40-repeat-containing domain protein</fullName>
    </recommendedName>
</protein>